<reference evidence="5" key="3">
    <citation type="submission" date="2023-07" db="EMBL/GenBank/DDBJ databases">
        <title>An improved reference 1 genome and first organelle genomes of Quercus suber.</title>
        <authorList>
            <consortium name="Genosuber Consortium"/>
            <person name="Usie A."/>
            <person name="Serra O."/>
            <person name="Barros P."/>
        </authorList>
    </citation>
    <scope>NUCLEOTIDE SEQUENCE</scope>
    <source>
        <strain evidence="5">HL8</strain>
        <tissue evidence="5">Leaves</tissue>
    </source>
</reference>
<evidence type="ECO:0000313" key="5">
    <source>
        <dbReference type="EMBL" id="KAK7861302.1"/>
    </source>
</evidence>
<comment type="similarity">
    <text evidence="1">Belongs to the disease resistance NB-LRR family.</text>
</comment>
<dbReference type="InterPro" id="IPR002182">
    <property type="entry name" value="NB-ARC"/>
</dbReference>
<dbReference type="Pfam" id="PF00931">
    <property type="entry name" value="NB-ARC"/>
    <property type="match status" value="1"/>
</dbReference>
<dbReference type="PANTHER" id="PTHR36766">
    <property type="entry name" value="PLANT BROAD-SPECTRUM MILDEW RESISTANCE PROTEIN RPW8"/>
    <property type="match status" value="1"/>
</dbReference>
<accession>A0AAW0MBJ2</accession>
<dbReference type="InterPro" id="IPR008808">
    <property type="entry name" value="Powdery_mildew-R_dom"/>
</dbReference>
<dbReference type="SUPFAM" id="SSF52540">
    <property type="entry name" value="P-loop containing nucleoside triphosphate hydrolases"/>
    <property type="match status" value="1"/>
</dbReference>
<evidence type="ECO:0000259" key="3">
    <source>
        <dbReference type="Pfam" id="PF00931"/>
    </source>
</evidence>
<protein>
    <submittedName>
        <fullName evidence="5">Disease resistance protein</fullName>
    </submittedName>
</protein>
<dbReference type="GO" id="GO:0006952">
    <property type="term" value="P:defense response"/>
    <property type="evidence" value="ECO:0007669"/>
    <property type="project" value="UniProtKB-KW"/>
</dbReference>
<reference evidence="5" key="2">
    <citation type="journal article" date="2018" name="Sci. Data">
        <title>The draft genome sequence of cork oak.</title>
        <authorList>
            <person name="Ramos A.M."/>
            <person name="Usie A."/>
            <person name="Barbosa P."/>
            <person name="Barros P.M."/>
            <person name="Capote T."/>
            <person name="Chaves I."/>
            <person name="Simoes F."/>
            <person name="Abreu I."/>
            <person name="Carrasquinho I."/>
            <person name="Faro C."/>
            <person name="Guimaraes J.B."/>
            <person name="Mendonca D."/>
            <person name="Nobrega F."/>
            <person name="Rodrigues L."/>
            <person name="Saibo N.J.M."/>
            <person name="Varela M.C."/>
            <person name="Egas C."/>
            <person name="Matos J."/>
            <person name="Miguel C.M."/>
            <person name="Oliveira M.M."/>
            <person name="Ricardo C.P."/>
            <person name="Goncalves S."/>
        </authorList>
    </citation>
    <scope>NUCLEOTIDE SEQUENCE [LARGE SCALE GENOMIC DNA]</scope>
    <source>
        <strain evidence="5">HL8</strain>
    </source>
</reference>
<proteinExistence type="inferred from homology"/>
<reference evidence="5" key="1">
    <citation type="submission" date="2017-12" db="EMBL/GenBank/DDBJ databases">
        <authorList>
            <person name="Barbosa P."/>
            <person name="Usie A."/>
            <person name="Ramos A.M."/>
        </authorList>
    </citation>
    <scope>NUCLEOTIDE SEQUENCE</scope>
    <source>
        <strain evidence="5">HL8</strain>
        <tissue evidence="5">Leaves</tissue>
    </source>
</reference>
<dbReference type="InterPro" id="IPR027417">
    <property type="entry name" value="P-loop_NTPase"/>
</dbReference>
<dbReference type="EMBL" id="PKMF04000002">
    <property type="protein sequence ID" value="KAK7861302.1"/>
    <property type="molecule type" value="Genomic_DNA"/>
</dbReference>
<dbReference type="PANTHER" id="PTHR36766:SF3">
    <property type="entry name" value="RPW8 DOMAIN-CONTAINING PROTEIN"/>
    <property type="match status" value="1"/>
</dbReference>
<dbReference type="AlphaFoldDB" id="A0AAW0MBJ2"/>
<dbReference type="Pfam" id="PF05659">
    <property type="entry name" value="RPW8"/>
    <property type="match status" value="1"/>
</dbReference>
<dbReference type="Gene3D" id="3.40.50.300">
    <property type="entry name" value="P-loop containing nucleotide triphosphate hydrolases"/>
    <property type="match status" value="1"/>
</dbReference>
<evidence type="ECO:0000256" key="1">
    <source>
        <dbReference type="ARBA" id="ARBA00008894"/>
    </source>
</evidence>
<evidence type="ECO:0000256" key="2">
    <source>
        <dbReference type="ARBA" id="ARBA00022821"/>
    </source>
</evidence>
<comment type="caution">
    <text evidence="5">The sequence shown here is derived from an EMBL/GenBank/DDBJ whole genome shotgun (WGS) entry which is preliminary data.</text>
</comment>
<feature type="domain" description="NB-ARC" evidence="3">
    <location>
        <begin position="141"/>
        <end position="265"/>
    </location>
</feature>
<keyword evidence="2" id="KW-0611">Plant defense</keyword>
<evidence type="ECO:0000259" key="4">
    <source>
        <dbReference type="Pfam" id="PF05659"/>
    </source>
</evidence>
<sequence length="322" mass="36830">MALGKLEVVNVLHDTFKSVGSDALMFKSILKSLKHNLDLIDPVVKDITRLNKILDDREEETKSLIEDMRKAKEHIGMLDNQELDSSFEKELAELNESIVTFFQLHIPAQNRRDILQILEKQNFLCKRMESLAIKSGATRTQLLNEKRQQILLTAPGGCGKTTLVKMLGHDQEIKGKFKDNIFFVPVSKHFNLMVIARRLYQYISDQVPEFQSDEDAINQLREGLTKIGSNPILLILDDVWSGSKFRLKKFMFDIPNYNILVTSRTALPGFSFTYYLNPLNDDHAMMLLHHSASLQHESSNIPVEAINKVLCRSCINIQMKNA</sequence>
<gene>
    <name evidence="5" type="ORF">CFP56_011311</name>
</gene>
<dbReference type="GO" id="GO:0043531">
    <property type="term" value="F:ADP binding"/>
    <property type="evidence" value="ECO:0007669"/>
    <property type="project" value="InterPro"/>
</dbReference>
<feature type="domain" description="RPW8" evidence="4">
    <location>
        <begin position="9"/>
        <end position="121"/>
    </location>
</feature>
<name>A0AAW0MBJ2_QUESU</name>
<organism evidence="5">
    <name type="scientific">Quercus suber</name>
    <name type="common">Cork oak</name>
    <dbReference type="NCBI Taxonomy" id="58331"/>
    <lineage>
        <taxon>Eukaryota</taxon>
        <taxon>Viridiplantae</taxon>
        <taxon>Streptophyta</taxon>
        <taxon>Embryophyta</taxon>
        <taxon>Tracheophyta</taxon>
        <taxon>Spermatophyta</taxon>
        <taxon>Magnoliopsida</taxon>
        <taxon>eudicotyledons</taxon>
        <taxon>Gunneridae</taxon>
        <taxon>Pentapetalae</taxon>
        <taxon>rosids</taxon>
        <taxon>fabids</taxon>
        <taxon>Fagales</taxon>
        <taxon>Fagaceae</taxon>
        <taxon>Quercus</taxon>
    </lineage>
</organism>